<feature type="signal peptide" evidence="7">
    <location>
        <begin position="1"/>
        <end position="24"/>
    </location>
</feature>
<reference evidence="9" key="1">
    <citation type="submission" date="2025-08" db="UniProtKB">
        <authorList>
            <consortium name="Ensembl"/>
        </authorList>
    </citation>
    <scope>IDENTIFICATION</scope>
</reference>
<keyword evidence="6" id="KW-0472">Membrane</keyword>
<feature type="transmembrane region" description="Helical" evidence="6">
    <location>
        <begin position="279"/>
        <end position="302"/>
    </location>
</feature>
<keyword evidence="6" id="KW-1133">Transmembrane helix</keyword>
<dbReference type="PANTHER" id="PTHR28591:SF1">
    <property type="entry name" value="LATEXIN"/>
    <property type="match status" value="1"/>
</dbReference>
<evidence type="ECO:0000313" key="10">
    <source>
        <dbReference type="Proteomes" id="UP000694427"/>
    </source>
</evidence>
<dbReference type="FunFam" id="3.10.450.10:FF:000007">
    <property type="entry name" value="latexin"/>
    <property type="match status" value="1"/>
</dbReference>
<evidence type="ECO:0000256" key="1">
    <source>
        <dbReference type="ARBA" id="ARBA00010083"/>
    </source>
</evidence>
<comment type="similarity">
    <text evidence="1 4">Belongs to the protease inhibitor I47 (latexin) family.</text>
</comment>
<keyword evidence="6" id="KW-0812">Transmembrane</keyword>
<keyword evidence="10" id="KW-1185">Reference proteome</keyword>
<reference evidence="9" key="2">
    <citation type="submission" date="2025-09" db="UniProtKB">
        <authorList>
            <consortium name="Ensembl"/>
        </authorList>
    </citation>
    <scope>IDENTIFICATION</scope>
</reference>
<dbReference type="AlphaFoldDB" id="A0A8C1LZ13"/>
<evidence type="ECO:0000259" key="8">
    <source>
        <dbReference type="PROSITE" id="PS52033"/>
    </source>
</evidence>
<dbReference type="PROSITE" id="PS52033">
    <property type="entry name" value="CYSTATIN_LXN"/>
    <property type="match status" value="2"/>
</dbReference>
<evidence type="ECO:0000256" key="2">
    <source>
        <dbReference type="ARBA" id="ARBA00022690"/>
    </source>
</evidence>
<feature type="domain" description="Cystatin LXN-type" evidence="8">
    <location>
        <begin position="49"/>
        <end position="150"/>
    </location>
</feature>
<organism evidence="9 10">
    <name type="scientific">Cyprinus carpio</name>
    <name type="common">Common carp</name>
    <dbReference type="NCBI Taxonomy" id="7962"/>
    <lineage>
        <taxon>Eukaryota</taxon>
        <taxon>Metazoa</taxon>
        <taxon>Chordata</taxon>
        <taxon>Craniata</taxon>
        <taxon>Vertebrata</taxon>
        <taxon>Euteleostomi</taxon>
        <taxon>Actinopterygii</taxon>
        <taxon>Neopterygii</taxon>
        <taxon>Teleostei</taxon>
        <taxon>Ostariophysi</taxon>
        <taxon>Cypriniformes</taxon>
        <taxon>Cyprinidae</taxon>
        <taxon>Cyprininae</taxon>
        <taxon>Cyprinus</taxon>
    </lineage>
</organism>
<feature type="transmembrane region" description="Helical" evidence="6">
    <location>
        <begin position="249"/>
        <end position="272"/>
    </location>
</feature>
<dbReference type="Pfam" id="PF06907">
    <property type="entry name" value="LXN"/>
    <property type="match status" value="1"/>
</dbReference>
<evidence type="ECO:0000256" key="4">
    <source>
        <dbReference type="PROSITE-ProRule" id="PRU01377"/>
    </source>
</evidence>
<dbReference type="Proteomes" id="UP000694427">
    <property type="component" value="Unplaced"/>
</dbReference>
<sequence length="409" mass="44700">MKVFCSLWLLLSLVKLSPAPPASQDPPFACRGAGDPAPPQPETPEDMASSGDLEPTHYPARRAATVALHQLNTRHGSPHRLFALQEVHKASAEDVAAGGRKYSLDFSVTDWASGSAGPALRCSAEVMFPGTERSSPDVQLRCEALQQINSTAQDHAFYQKYIAPESAVSAQHIPDSYGNVSEEMQPFWRLARVAASFIMLRESSENTEFNMAQVASVTQQESSEKQLMLEFVVLLHDLPSQVTHKHNSSHGACVYVCVCVVCVCVCVCVCVFVCVCVCVCVSVCVCLCLSVCVCVCVCVLKVCGVCSAGDRSVEAAGVLVSRQRRQGPADRVAAQMPSRHQTPELTLRRINKDRQTQLLQKTHHSYWRCQNGWKTIRILYLKGIISVGGLLASLQRPQEGASSKRLLKQ</sequence>
<dbReference type="PANTHER" id="PTHR28591">
    <property type="entry name" value="LATEXIN"/>
    <property type="match status" value="1"/>
</dbReference>
<accession>A0A8C1LZ13</accession>
<dbReference type="InterPro" id="IPR009684">
    <property type="entry name" value="Latexin"/>
</dbReference>
<name>A0A8C1LZ13_CYPCA</name>
<evidence type="ECO:0000256" key="7">
    <source>
        <dbReference type="SAM" id="SignalP"/>
    </source>
</evidence>
<feature type="domain" description="Cystatin LXN-type" evidence="8">
    <location>
        <begin position="169"/>
        <end position="344"/>
    </location>
</feature>
<dbReference type="InterPro" id="IPR049897">
    <property type="entry name" value="CYSTATIN_LXN"/>
</dbReference>
<proteinExistence type="inferred from homology"/>
<evidence type="ECO:0000256" key="6">
    <source>
        <dbReference type="SAM" id="Phobius"/>
    </source>
</evidence>
<feature type="chain" id="PRO_5034827923" evidence="7">
    <location>
        <begin position="25"/>
        <end position="409"/>
    </location>
</feature>
<gene>
    <name evidence="9" type="primary">LOC109104556</name>
</gene>
<evidence type="ECO:0000313" key="9">
    <source>
        <dbReference type="Ensembl" id="ENSCCRP00010068968.1"/>
    </source>
</evidence>
<protein>
    <submittedName>
        <fullName evidence="9">Latexin-like</fullName>
    </submittedName>
</protein>
<dbReference type="SUPFAM" id="SSF54403">
    <property type="entry name" value="Cystatin/monellin"/>
    <property type="match status" value="2"/>
</dbReference>
<dbReference type="InterPro" id="IPR046350">
    <property type="entry name" value="Cystatin_sf"/>
</dbReference>
<evidence type="ECO:0000256" key="5">
    <source>
        <dbReference type="SAM" id="MobiDB-lite"/>
    </source>
</evidence>
<feature type="region of interest" description="Disordered" evidence="5">
    <location>
        <begin position="22"/>
        <end position="56"/>
    </location>
</feature>
<keyword evidence="7" id="KW-0732">Signal</keyword>
<keyword evidence="3" id="KW-0677">Repeat</keyword>
<dbReference type="GO" id="GO:0008191">
    <property type="term" value="F:metalloendopeptidase inhibitor activity"/>
    <property type="evidence" value="ECO:0007669"/>
    <property type="project" value="UniProtKB-UniRule"/>
</dbReference>
<dbReference type="GO" id="GO:0005615">
    <property type="term" value="C:extracellular space"/>
    <property type="evidence" value="ECO:0007669"/>
    <property type="project" value="TreeGrafter"/>
</dbReference>
<dbReference type="Gene3D" id="3.10.450.10">
    <property type="match status" value="2"/>
</dbReference>
<dbReference type="Ensembl" id="ENSCCRT00010076197.1">
    <property type="protein sequence ID" value="ENSCCRP00010068968.1"/>
    <property type="gene ID" value="ENSCCRG00010029900.1"/>
</dbReference>
<evidence type="ECO:0000256" key="3">
    <source>
        <dbReference type="ARBA" id="ARBA00022737"/>
    </source>
</evidence>
<keyword evidence="2 4" id="KW-0646">Protease inhibitor</keyword>